<sequence>MLKRIKSLFGAPERKSDSTWEALIDVASRTAADIAVSPTVAMRHMPFYRGAAVRSEVLGSLPFLLYRRRDDGGKDRATDHPLYRLIHDRPNAWTSAADFLMQMELDCVTHEGAYALANRAGAKIIELIRLPPQSVVVKQDDATLEPKYEVTLQGGAQRTYPWRDILHVPTLGELSPARQAREAIGLGIAMERHAGRLFGNGGRPSGVLKVKHRLSQVTADRLRDSWHAVHGGSNAGGTAILEEDIDFKPLTFTSVDLQFMELRSFQVIEIARALGVPPMLLMDFGRATWGNSEQMAQAFLSFTLLPRLKLWQGAVSRLLSAEDQAQYVPEFLVDELVKAEIAARFEAYAKAITNGILNPNEVRALENRPPYEGGDEYRVPMNTETPGNEKPPAQQAKPRIAA</sequence>
<feature type="region of interest" description="Disordered" evidence="1">
    <location>
        <begin position="367"/>
        <end position="402"/>
    </location>
</feature>
<dbReference type="Proteomes" id="UP000321638">
    <property type="component" value="Unassembled WGS sequence"/>
</dbReference>
<evidence type="ECO:0000256" key="1">
    <source>
        <dbReference type="SAM" id="MobiDB-lite"/>
    </source>
</evidence>
<accession>A0A5C8PMH5</accession>
<keyword evidence="3" id="KW-1185">Reference proteome</keyword>
<dbReference type="EMBL" id="VDUZ01000013">
    <property type="protein sequence ID" value="TXL75629.1"/>
    <property type="molecule type" value="Genomic_DNA"/>
</dbReference>
<dbReference type="OrthoDB" id="7592047at2"/>
<dbReference type="NCBIfam" id="TIGR01537">
    <property type="entry name" value="portal_HK97"/>
    <property type="match status" value="1"/>
</dbReference>
<gene>
    <name evidence="2" type="ORF">FHP25_13320</name>
</gene>
<protein>
    <submittedName>
        <fullName evidence="2">Phage portal protein</fullName>
    </submittedName>
</protein>
<evidence type="ECO:0000313" key="2">
    <source>
        <dbReference type="EMBL" id="TXL75629.1"/>
    </source>
</evidence>
<proteinExistence type="predicted"/>
<dbReference type="Pfam" id="PF04860">
    <property type="entry name" value="Phage_portal"/>
    <property type="match status" value="1"/>
</dbReference>
<dbReference type="RefSeq" id="WP_147847433.1">
    <property type="nucleotide sequence ID" value="NZ_VDUZ01000013.1"/>
</dbReference>
<dbReference type="InterPro" id="IPR006944">
    <property type="entry name" value="Phage/GTA_portal"/>
</dbReference>
<evidence type="ECO:0000313" key="3">
    <source>
        <dbReference type="Proteomes" id="UP000321638"/>
    </source>
</evidence>
<reference evidence="2 3" key="1">
    <citation type="submission" date="2019-06" db="EMBL/GenBank/DDBJ databases">
        <title>New taxonomy in bacterial strain CC-CFT640, isolated from vineyard.</title>
        <authorList>
            <person name="Lin S.-Y."/>
            <person name="Tsai C.-F."/>
            <person name="Young C.-C."/>
        </authorList>
    </citation>
    <scope>NUCLEOTIDE SEQUENCE [LARGE SCALE GENOMIC DNA]</scope>
    <source>
        <strain evidence="2 3">CC-CFT640</strain>
    </source>
</reference>
<organism evidence="2 3">
    <name type="scientific">Vineibacter terrae</name>
    <dbReference type="NCBI Taxonomy" id="2586908"/>
    <lineage>
        <taxon>Bacteria</taxon>
        <taxon>Pseudomonadati</taxon>
        <taxon>Pseudomonadota</taxon>
        <taxon>Alphaproteobacteria</taxon>
        <taxon>Hyphomicrobiales</taxon>
        <taxon>Vineibacter</taxon>
    </lineage>
</organism>
<dbReference type="AlphaFoldDB" id="A0A5C8PMH5"/>
<dbReference type="InterPro" id="IPR006427">
    <property type="entry name" value="Portal_HK97"/>
</dbReference>
<name>A0A5C8PMH5_9HYPH</name>
<comment type="caution">
    <text evidence="2">The sequence shown here is derived from an EMBL/GenBank/DDBJ whole genome shotgun (WGS) entry which is preliminary data.</text>
</comment>